<dbReference type="PANTHER" id="PTHR31735:SF1">
    <property type="entry name" value="VACUOLAR MEMBRANE PROTEIN YPL162C"/>
    <property type="match status" value="1"/>
</dbReference>
<organism evidence="3 4">
    <name type="scientific">Penicillium frequentans</name>
    <dbReference type="NCBI Taxonomy" id="3151616"/>
    <lineage>
        <taxon>Eukaryota</taxon>
        <taxon>Fungi</taxon>
        <taxon>Dikarya</taxon>
        <taxon>Ascomycota</taxon>
        <taxon>Pezizomycotina</taxon>
        <taxon>Eurotiomycetes</taxon>
        <taxon>Eurotiomycetidae</taxon>
        <taxon>Eurotiales</taxon>
        <taxon>Aspergillaceae</taxon>
        <taxon>Penicillium</taxon>
    </lineage>
</organism>
<keyword evidence="4" id="KW-1185">Reference proteome</keyword>
<dbReference type="PANTHER" id="PTHR31735">
    <property type="entry name" value="VACUOLAR MEMBRANE PROTEIN YPL162C"/>
    <property type="match status" value="1"/>
</dbReference>
<keyword evidence="2" id="KW-0472">Membrane</keyword>
<keyword evidence="2" id="KW-1133">Transmembrane helix</keyword>
<evidence type="ECO:0000313" key="3">
    <source>
        <dbReference type="EMBL" id="KAJ5533285.1"/>
    </source>
</evidence>
<dbReference type="GO" id="GO:0016020">
    <property type="term" value="C:membrane"/>
    <property type="evidence" value="ECO:0007669"/>
    <property type="project" value="TreeGrafter"/>
</dbReference>
<evidence type="ECO:0000256" key="1">
    <source>
        <dbReference type="SAM" id="MobiDB-lite"/>
    </source>
</evidence>
<dbReference type="Proteomes" id="UP001220324">
    <property type="component" value="Unassembled WGS sequence"/>
</dbReference>
<dbReference type="InterPro" id="IPR022127">
    <property type="entry name" value="STIMATE/YPL162C"/>
</dbReference>
<feature type="transmembrane region" description="Helical" evidence="2">
    <location>
        <begin position="58"/>
        <end position="80"/>
    </location>
</feature>
<feature type="transmembrane region" description="Helical" evidence="2">
    <location>
        <begin position="194"/>
        <end position="214"/>
    </location>
</feature>
<feature type="region of interest" description="Disordered" evidence="1">
    <location>
        <begin position="295"/>
        <end position="360"/>
    </location>
</feature>
<sequence>MDADLAMSIAVKASTTLIAATSPPQASPTPQQHMLYYHGATVTGMGEDPNGEGGECKLLGPFSLVVQAALGALALLSLVFKRWRERPQRPIKVWAFDVSKQVFGSFMLHLANLLMSMFSAGQLEIRMDYKPNPCSFYLLNLGIDTTLGIPILIVALRILNLFASYTPLANPPESIQSGNYSHPPRASWWFKQSIIYFLGLLIMKICVFFLIQLFPFIVKVGDWALRWTEGNTALQITFVMLLFPVTMNAIQYYIIDTFIKKPIPHDFFADDVSRGDAVADEDLHREGLLAGIDDAYSSDSEDDSSPGKKSPLPVPQTKISIQESEVTTNEDHSSLPPYHPPSSSSSGGRREHDGQSKSAA</sequence>
<evidence type="ECO:0000313" key="4">
    <source>
        <dbReference type="Proteomes" id="UP001220324"/>
    </source>
</evidence>
<feature type="compositionally biased region" description="Polar residues" evidence="1">
    <location>
        <begin position="317"/>
        <end position="327"/>
    </location>
</feature>
<name>A0AAD6GBX0_9EURO</name>
<protein>
    <recommendedName>
        <fullName evidence="5">Vacuolar membrane protein</fullName>
    </recommendedName>
</protein>
<feature type="transmembrane region" description="Helical" evidence="2">
    <location>
        <begin position="234"/>
        <end position="255"/>
    </location>
</feature>
<feature type="transmembrane region" description="Helical" evidence="2">
    <location>
        <begin position="101"/>
        <end position="123"/>
    </location>
</feature>
<proteinExistence type="predicted"/>
<accession>A0AAD6GBX0</accession>
<comment type="caution">
    <text evidence="3">The sequence shown here is derived from an EMBL/GenBank/DDBJ whole genome shotgun (WGS) entry which is preliminary data.</text>
</comment>
<reference evidence="3 4" key="1">
    <citation type="journal article" date="2023" name="IMA Fungus">
        <title>Comparative genomic study of the Penicillium genus elucidates a diverse pangenome and 15 lateral gene transfer events.</title>
        <authorList>
            <person name="Petersen C."/>
            <person name="Sorensen T."/>
            <person name="Nielsen M.R."/>
            <person name="Sondergaard T.E."/>
            <person name="Sorensen J.L."/>
            <person name="Fitzpatrick D.A."/>
            <person name="Frisvad J.C."/>
            <person name="Nielsen K.L."/>
        </authorList>
    </citation>
    <scope>NUCLEOTIDE SEQUENCE [LARGE SCALE GENOMIC DNA]</scope>
    <source>
        <strain evidence="3 4">IBT 35679</strain>
    </source>
</reference>
<dbReference type="EMBL" id="JAQIZZ010000007">
    <property type="protein sequence ID" value="KAJ5533285.1"/>
    <property type="molecule type" value="Genomic_DNA"/>
</dbReference>
<dbReference type="AlphaFoldDB" id="A0AAD6GBX0"/>
<keyword evidence="2" id="KW-0812">Transmembrane</keyword>
<gene>
    <name evidence="3" type="ORF">N7494_009837</name>
</gene>
<feature type="compositionally biased region" description="Basic and acidic residues" evidence="1">
    <location>
        <begin position="348"/>
        <end position="360"/>
    </location>
</feature>
<evidence type="ECO:0008006" key="5">
    <source>
        <dbReference type="Google" id="ProtNLM"/>
    </source>
</evidence>
<evidence type="ECO:0000256" key="2">
    <source>
        <dbReference type="SAM" id="Phobius"/>
    </source>
</evidence>
<feature type="transmembrane region" description="Helical" evidence="2">
    <location>
        <begin position="135"/>
        <end position="159"/>
    </location>
</feature>
<dbReference type="Pfam" id="PF12400">
    <property type="entry name" value="STIMATE"/>
    <property type="match status" value="1"/>
</dbReference>